<dbReference type="RefSeq" id="WP_014433063.1">
    <property type="nucleotide sequence ID" value="NC_017079.1"/>
</dbReference>
<evidence type="ECO:0000259" key="1">
    <source>
        <dbReference type="PROSITE" id="PS50206"/>
    </source>
</evidence>
<dbReference type="HOGENOM" id="CLU_089574_13_0_0"/>
<dbReference type="InterPro" id="IPR001763">
    <property type="entry name" value="Rhodanese-like_dom"/>
</dbReference>
<dbReference type="Pfam" id="PF00581">
    <property type="entry name" value="Rhodanese"/>
    <property type="match status" value="1"/>
</dbReference>
<organism evidence="2 3">
    <name type="scientific">Caldilinea aerophila (strain DSM 14535 / JCM 11387 / NBRC 104270 / STL-6-O1)</name>
    <dbReference type="NCBI Taxonomy" id="926550"/>
    <lineage>
        <taxon>Bacteria</taxon>
        <taxon>Bacillati</taxon>
        <taxon>Chloroflexota</taxon>
        <taxon>Caldilineae</taxon>
        <taxon>Caldilineales</taxon>
        <taxon>Caldilineaceae</taxon>
        <taxon>Caldilinea</taxon>
    </lineage>
</organism>
<dbReference type="Gene3D" id="3.40.250.10">
    <property type="entry name" value="Rhodanese-like domain"/>
    <property type="match status" value="1"/>
</dbReference>
<protein>
    <recommendedName>
        <fullName evidence="1">Rhodanese domain-containing protein</fullName>
    </recommendedName>
</protein>
<dbReference type="SUPFAM" id="SSF52821">
    <property type="entry name" value="Rhodanese/Cell cycle control phosphatase"/>
    <property type="match status" value="1"/>
</dbReference>
<evidence type="ECO:0000313" key="3">
    <source>
        <dbReference type="Proteomes" id="UP000007880"/>
    </source>
</evidence>
<dbReference type="InterPro" id="IPR036873">
    <property type="entry name" value="Rhodanese-like_dom_sf"/>
</dbReference>
<dbReference type="PROSITE" id="PS50206">
    <property type="entry name" value="RHODANESE_3"/>
    <property type="match status" value="1"/>
</dbReference>
<dbReference type="EMBL" id="AP012337">
    <property type="protein sequence ID" value="BAL99825.1"/>
    <property type="molecule type" value="Genomic_DNA"/>
</dbReference>
<dbReference type="PANTHER" id="PTHR43031">
    <property type="entry name" value="FAD-DEPENDENT OXIDOREDUCTASE"/>
    <property type="match status" value="1"/>
</dbReference>
<dbReference type="Proteomes" id="UP000007880">
    <property type="component" value="Chromosome"/>
</dbReference>
<dbReference type="SMART" id="SM00450">
    <property type="entry name" value="RHOD"/>
    <property type="match status" value="1"/>
</dbReference>
<dbReference type="eggNOG" id="COG0607">
    <property type="taxonomic scope" value="Bacteria"/>
</dbReference>
<dbReference type="STRING" id="926550.CLDAP_17860"/>
<dbReference type="OrthoDB" id="9800872at2"/>
<gene>
    <name evidence="2" type="ordered locus">CLDAP_17860</name>
</gene>
<sequence>MYSHGNEYEQGHIVGAPNIPLRTLIQNLESIPTDRPVVVYCASGHRAAIATAILHLAGLNNVRSFPPGYGAWEAAGEPVE</sequence>
<proteinExistence type="predicted"/>
<feature type="domain" description="Rhodanese" evidence="1">
    <location>
        <begin position="7"/>
        <end position="80"/>
    </location>
</feature>
<dbReference type="AlphaFoldDB" id="I0I3I8"/>
<evidence type="ECO:0000313" key="2">
    <source>
        <dbReference type="EMBL" id="BAL99825.1"/>
    </source>
</evidence>
<accession>I0I3I8</accession>
<keyword evidence="3" id="KW-1185">Reference proteome</keyword>
<reference evidence="2 3" key="1">
    <citation type="submission" date="2012-02" db="EMBL/GenBank/DDBJ databases">
        <title>Complete genome sequence of Caldilinea aerophila DSM 14535 (= NBRC 102666).</title>
        <authorList>
            <person name="Oguchi A."/>
            <person name="Hosoyama A."/>
            <person name="Sekine M."/>
            <person name="Fukai R."/>
            <person name="Kato Y."/>
            <person name="Nakamura S."/>
            <person name="Hanada S."/>
            <person name="Yamazaki S."/>
            <person name="Fujita N."/>
        </authorList>
    </citation>
    <scope>NUCLEOTIDE SEQUENCE [LARGE SCALE GENOMIC DNA]</scope>
    <source>
        <strain evidence="3">DSM 14535 / JCM 11387 / NBRC 104270 / STL-6-O1</strain>
    </source>
</reference>
<dbReference type="CDD" id="cd00158">
    <property type="entry name" value="RHOD"/>
    <property type="match status" value="1"/>
</dbReference>
<name>I0I3I8_CALAS</name>
<dbReference type="PANTHER" id="PTHR43031:SF1">
    <property type="entry name" value="PYRIDINE NUCLEOTIDE-DISULPHIDE OXIDOREDUCTASE"/>
    <property type="match status" value="1"/>
</dbReference>
<dbReference type="KEGG" id="cap:CLDAP_17860"/>
<dbReference type="InterPro" id="IPR050229">
    <property type="entry name" value="GlpE_sulfurtransferase"/>
</dbReference>